<dbReference type="SUPFAM" id="SSF55811">
    <property type="entry name" value="Nudix"/>
    <property type="match status" value="1"/>
</dbReference>
<feature type="domain" description="Nudix hydrolase" evidence="4">
    <location>
        <begin position="17"/>
        <end position="142"/>
    </location>
</feature>
<dbReference type="AlphaFoldDB" id="A0A3A8A6V8"/>
<dbReference type="PANTHER" id="PTHR43046:SF14">
    <property type="entry name" value="MUTT_NUDIX FAMILY PROTEIN"/>
    <property type="match status" value="1"/>
</dbReference>
<dbReference type="PROSITE" id="PS51462">
    <property type="entry name" value="NUDIX"/>
    <property type="match status" value="1"/>
</dbReference>
<dbReference type="Proteomes" id="UP000246132">
    <property type="component" value="Unassembled WGS sequence"/>
</dbReference>
<dbReference type="PRINTS" id="PR00502">
    <property type="entry name" value="NUDIXFAMILY"/>
</dbReference>
<comment type="similarity">
    <text evidence="3">Belongs to the Nudix hydrolase family.</text>
</comment>
<evidence type="ECO:0000259" key="4">
    <source>
        <dbReference type="PROSITE" id="PS51462"/>
    </source>
</evidence>
<evidence type="ECO:0000313" key="6">
    <source>
        <dbReference type="Proteomes" id="UP000246132"/>
    </source>
</evidence>
<dbReference type="InterPro" id="IPR015797">
    <property type="entry name" value="NUDIX_hydrolase-like_dom_sf"/>
</dbReference>
<comment type="cofactor">
    <cofactor evidence="1">
        <name>Mg(2+)</name>
        <dbReference type="ChEBI" id="CHEBI:18420"/>
    </cofactor>
</comment>
<dbReference type="RefSeq" id="WP_109767541.1">
    <property type="nucleotide sequence ID" value="NZ_JASHJV010000002.1"/>
</dbReference>
<dbReference type="Gene3D" id="3.90.79.10">
    <property type="entry name" value="Nucleoside Triphosphate Pyrophosphohydrolase"/>
    <property type="match status" value="1"/>
</dbReference>
<dbReference type="InterPro" id="IPR000086">
    <property type="entry name" value="NUDIX_hydrolase_dom"/>
</dbReference>
<keyword evidence="2 3" id="KW-0378">Hydrolase</keyword>
<dbReference type="EMBL" id="QFWV02000008">
    <property type="protein sequence ID" value="RKF06012.1"/>
    <property type="molecule type" value="Genomic_DNA"/>
</dbReference>
<comment type="caution">
    <text evidence="5">The sequence shown here is derived from an EMBL/GenBank/DDBJ whole genome shotgun (WGS) entry which is preliminary data.</text>
</comment>
<evidence type="ECO:0000256" key="1">
    <source>
        <dbReference type="ARBA" id="ARBA00001946"/>
    </source>
</evidence>
<dbReference type="OrthoDB" id="9800065at2"/>
<proteinExistence type="inferred from homology"/>
<dbReference type="PROSITE" id="PS00893">
    <property type="entry name" value="NUDIX_BOX"/>
    <property type="match status" value="1"/>
</dbReference>
<evidence type="ECO:0000313" key="5">
    <source>
        <dbReference type="EMBL" id="RKF06012.1"/>
    </source>
</evidence>
<dbReference type="InterPro" id="IPR020476">
    <property type="entry name" value="Nudix_hydrolase"/>
</dbReference>
<name>A0A3A8A6V8_9HYPH</name>
<evidence type="ECO:0000256" key="3">
    <source>
        <dbReference type="RuleBase" id="RU003476"/>
    </source>
</evidence>
<dbReference type="InterPro" id="IPR020084">
    <property type="entry name" value="NUDIX_hydrolase_CS"/>
</dbReference>
<keyword evidence="6" id="KW-1185">Reference proteome</keyword>
<evidence type="ECO:0000256" key="2">
    <source>
        <dbReference type="ARBA" id="ARBA00022801"/>
    </source>
</evidence>
<dbReference type="CDD" id="cd04680">
    <property type="entry name" value="NUDIX_Hydrolase"/>
    <property type="match status" value="1"/>
</dbReference>
<dbReference type="PANTHER" id="PTHR43046">
    <property type="entry name" value="GDP-MANNOSE MANNOSYL HYDROLASE"/>
    <property type="match status" value="1"/>
</dbReference>
<organism evidence="5 6">
    <name type="scientific">Oceaniradius stylonematis</name>
    <dbReference type="NCBI Taxonomy" id="2184161"/>
    <lineage>
        <taxon>Bacteria</taxon>
        <taxon>Pseudomonadati</taxon>
        <taxon>Pseudomonadota</taxon>
        <taxon>Alphaproteobacteria</taxon>
        <taxon>Hyphomicrobiales</taxon>
        <taxon>Ahrensiaceae</taxon>
        <taxon>Oceaniradius</taxon>
    </lineage>
</organism>
<dbReference type="Pfam" id="PF00293">
    <property type="entry name" value="NUDIX"/>
    <property type="match status" value="1"/>
</dbReference>
<accession>A0A3A8A6V8</accession>
<reference evidence="5 6" key="1">
    <citation type="journal article" date="2018" name="Int. J. Syst. Bacteriol.">
        <title>Oceaniradius stylonemae gen. nov., sp. nov., isolated from a red alga, Stylonema cornu-cervi.</title>
        <authorList>
            <person name="Jeong S."/>
        </authorList>
    </citation>
    <scope>NUCLEOTIDE SEQUENCE [LARGE SCALE GENOMIC DNA]</scope>
    <source>
        <strain evidence="5 6">StC1</strain>
    </source>
</reference>
<protein>
    <submittedName>
        <fullName evidence="5">NUDIX domain-containing protein</fullName>
    </submittedName>
</protein>
<dbReference type="GO" id="GO:0016787">
    <property type="term" value="F:hydrolase activity"/>
    <property type="evidence" value="ECO:0007669"/>
    <property type="project" value="UniProtKB-KW"/>
</dbReference>
<gene>
    <name evidence="5" type="ORF">DEM25_015795</name>
</gene>
<sequence>MSFRTRLFHLFFILTRPVTLGARAMVIDADERVLLVRHTYVPGWHLPGGGVEPGETALDCVIREVREEGNVVVDGEMVLHGLFHNNGASRRDHVAVYVCRTITRRAPKRPDREIAAADFFALDGLPEGTTPATRRRIEEWRTGHPPAARW</sequence>